<dbReference type="InterPro" id="IPR011604">
    <property type="entry name" value="PDDEXK-like_dom_sf"/>
</dbReference>
<dbReference type="RefSeq" id="WP_307149532.1">
    <property type="nucleotide sequence ID" value="NZ_JAUSTU010000004.1"/>
</dbReference>
<reference evidence="1 2" key="1">
    <citation type="submission" date="2023-07" db="EMBL/GenBank/DDBJ databases">
        <title>Genomic Encyclopedia of Type Strains, Phase IV (KMG-IV): sequencing the most valuable type-strain genomes for metagenomic binning, comparative biology and taxonomic classification.</title>
        <authorList>
            <person name="Goeker M."/>
        </authorList>
    </citation>
    <scope>NUCLEOTIDE SEQUENCE [LARGE SCALE GENOMIC DNA]</scope>
    <source>
        <strain evidence="1 2">DSM 23948</strain>
    </source>
</reference>
<dbReference type="Proteomes" id="UP001231362">
    <property type="component" value="Unassembled WGS sequence"/>
</dbReference>
<name>A0ABT9V1X9_9BACL</name>
<gene>
    <name evidence="1" type="ORF">J2S07_001259</name>
</gene>
<dbReference type="Gene3D" id="3.90.320.10">
    <property type="match status" value="1"/>
</dbReference>
<protein>
    <recommendedName>
        <fullName evidence="3">YqaJ-like viral recombinase domain protein</fullName>
    </recommendedName>
</protein>
<keyword evidence="2" id="KW-1185">Reference proteome</keyword>
<evidence type="ECO:0008006" key="3">
    <source>
        <dbReference type="Google" id="ProtNLM"/>
    </source>
</evidence>
<proteinExistence type="predicted"/>
<organism evidence="1 2">
    <name type="scientific">Anoxybacillus andreesenii</name>
    <dbReference type="NCBI Taxonomy" id="1325932"/>
    <lineage>
        <taxon>Bacteria</taxon>
        <taxon>Bacillati</taxon>
        <taxon>Bacillota</taxon>
        <taxon>Bacilli</taxon>
        <taxon>Bacillales</taxon>
        <taxon>Anoxybacillaceae</taxon>
        <taxon>Anoxybacillus</taxon>
    </lineage>
</organism>
<evidence type="ECO:0000313" key="2">
    <source>
        <dbReference type="Proteomes" id="UP001231362"/>
    </source>
</evidence>
<sequence>MHEIYAKEMRKFKRLDYKSAPYFSPSSAGKDMRELYVKALRMPKDADDVKPWQRRYTARGTAIGDWLQREVLLAERHFEKFTGKTVPFKMARRDDGAPFFEDFVHGQRFFEHNGQRFSILGTNDGVLECVDENGEIKRIGLEIKSKQTSYSETGFQRMKGPKDDHVKQVTCYGLMYDLDAYLIIYVNCSVKAWFMTDDEFAKAPDFRVFGVEITEDMKTEILDKFAEVTRCVAVETPPALDLDQFRFNNFKRSCALSLSDEEFEILKAQVRRAQRSGLPQWKKEQYYEAFEFIREVREKEAV</sequence>
<dbReference type="EMBL" id="JAUSTU010000004">
    <property type="protein sequence ID" value="MDQ0154955.1"/>
    <property type="molecule type" value="Genomic_DNA"/>
</dbReference>
<comment type="caution">
    <text evidence="1">The sequence shown here is derived from an EMBL/GenBank/DDBJ whole genome shotgun (WGS) entry which is preliminary data.</text>
</comment>
<accession>A0ABT9V1X9</accession>
<evidence type="ECO:0000313" key="1">
    <source>
        <dbReference type="EMBL" id="MDQ0154955.1"/>
    </source>
</evidence>